<organism evidence="7 8">
    <name type="scientific">Afipia felis</name>
    <name type="common">Cat scratch disease bacillus</name>
    <dbReference type="NCBI Taxonomy" id="1035"/>
    <lineage>
        <taxon>Bacteria</taxon>
        <taxon>Pseudomonadati</taxon>
        <taxon>Pseudomonadota</taxon>
        <taxon>Alphaproteobacteria</taxon>
        <taxon>Hyphomicrobiales</taxon>
        <taxon>Nitrobacteraceae</taxon>
        <taxon>Afipia</taxon>
    </lineage>
</organism>
<feature type="transmembrane region" description="Helical" evidence="6">
    <location>
        <begin position="239"/>
        <end position="260"/>
    </location>
</feature>
<dbReference type="PANTHER" id="PTHR30250:SF11">
    <property type="entry name" value="O-ANTIGEN TRANSPORTER-RELATED"/>
    <property type="match status" value="1"/>
</dbReference>
<protein>
    <submittedName>
        <fullName evidence="7">Polysaccharide biosynthesis protein</fullName>
    </submittedName>
</protein>
<feature type="transmembrane region" description="Helical" evidence="6">
    <location>
        <begin position="115"/>
        <end position="134"/>
    </location>
</feature>
<evidence type="ECO:0000313" key="8">
    <source>
        <dbReference type="Proteomes" id="UP000254343"/>
    </source>
</evidence>
<feature type="transmembrane region" description="Helical" evidence="6">
    <location>
        <begin position="47"/>
        <end position="67"/>
    </location>
</feature>
<sequence>MKRANVFDLNWSNLMTPLLLIAIRGLNTVSKFALSLYTARYLGLSELGIYGLLVAGTTILPAFAGFGTNDWIGRQAARSTLARVGPLMATRLVLSVGFNLVLQAIVYVVNAVMGAPVPWSVLMLFSGVALLEHLSDDAAIMLTYRGHVVLSNVLFFLRAGLWPIGVIALGLLVPSTRTLEMLIAGWLAGLVLMWIVLAAFVTRRGAWRYVRLDTRLLTEGIPQSVPFYLKDMSVATNLYIDRFLVSLLLGLELTGVYTFFWSIANVIHNLSLSAIFLPYLSNLVRSARESISEFRELLARVELRTAGFAVSLGVALIVALPFLIPYVGRPLLAEHLSVFWIIVAATLFRVGVDSYNYVLVALHHDRAIAIIALAAVPLSAALYAVLIPLFGLGGASLAYLFTGVLLIIPRLVLSRRSAQTPNSAITQSSG</sequence>
<feature type="transmembrane region" description="Helical" evidence="6">
    <location>
        <begin position="155"/>
        <end position="175"/>
    </location>
</feature>
<dbReference type="GO" id="GO:0005886">
    <property type="term" value="C:plasma membrane"/>
    <property type="evidence" value="ECO:0007669"/>
    <property type="project" value="UniProtKB-SubCell"/>
</dbReference>
<evidence type="ECO:0000256" key="3">
    <source>
        <dbReference type="ARBA" id="ARBA00022692"/>
    </source>
</evidence>
<evidence type="ECO:0000256" key="6">
    <source>
        <dbReference type="SAM" id="Phobius"/>
    </source>
</evidence>
<feature type="transmembrane region" description="Helical" evidence="6">
    <location>
        <begin position="181"/>
        <end position="201"/>
    </location>
</feature>
<keyword evidence="4 6" id="KW-1133">Transmembrane helix</keyword>
<evidence type="ECO:0000256" key="5">
    <source>
        <dbReference type="ARBA" id="ARBA00023136"/>
    </source>
</evidence>
<feature type="transmembrane region" description="Helical" evidence="6">
    <location>
        <begin position="88"/>
        <end position="109"/>
    </location>
</feature>
<feature type="transmembrane region" description="Helical" evidence="6">
    <location>
        <begin position="305"/>
        <end position="326"/>
    </location>
</feature>
<proteinExistence type="predicted"/>
<keyword evidence="5 6" id="KW-0472">Membrane</keyword>
<feature type="transmembrane region" description="Helical" evidence="6">
    <location>
        <begin position="266"/>
        <end position="284"/>
    </location>
</feature>
<feature type="transmembrane region" description="Helical" evidence="6">
    <location>
        <begin position="367"/>
        <end position="390"/>
    </location>
</feature>
<keyword evidence="3 6" id="KW-0812">Transmembrane</keyword>
<accession>A0A380W2S9</accession>
<feature type="transmembrane region" description="Helical" evidence="6">
    <location>
        <begin position="7"/>
        <end position="27"/>
    </location>
</feature>
<reference evidence="7 8" key="1">
    <citation type="submission" date="2018-06" db="EMBL/GenBank/DDBJ databases">
        <authorList>
            <consortium name="Pathogen Informatics"/>
            <person name="Doyle S."/>
        </authorList>
    </citation>
    <scope>NUCLEOTIDE SEQUENCE [LARGE SCALE GENOMIC DNA]</scope>
    <source>
        <strain evidence="7 8">NCTC12722</strain>
    </source>
</reference>
<evidence type="ECO:0000256" key="1">
    <source>
        <dbReference type="ARBA" id="ARBA00004651"/>
    </source>
</evidence>
<dbReference type="Proteomes" id="UP000254343">
    <property type="component" value="Unassembled WGS sequence"/>
</dbReference>
<evidence type="ECO:0000256" key="2">
    <source>
        <dbReference type="ARBA" id="ARBA00022475"/>
    </source>
</evidence>
<comment type="subcellular location">
    <subcellularLocation>
        <location evidence="1">Cell membrane</location>
        <topology evidence="1">Multi-pass membrane protein</topology>
    </subcellularLocation>
</comment>
<dbReference type="OrthoDB" id="7398708at2"/>
<dbReference type="EMBL" id="UIGB01000001">
    <property type="protein sequence ID" value="SUU82849.1"/>
    <property type="molecule type" value="Genomic_DNA"/>
</dbReference>
<evidence type="ECO:0000256" key="4">
    <source>
        <dbReference type="ARBA" id="ARBA00022989"/>
    </source>
</evidence>
<keyword evidence="2" id="KW-1003">Cell membrane</keyword>
<evidence type="ECO:0000313" key="7">
    <source>
        <dbReference type="EMBL" id="SUU82849.1"/>
    </source>
</evidence>
<dbReference type="AlphaFoldDB" id="A0A380W2S9"/>
<dbReference type="RefSeq" id="WP_002717633.1">
    <property type="nucleotide sequence ID" value="NZ_UFSI01000001.1"/>
</dbReference>
<name>A0A380W2S9_AFIFE</name>
<dbReference type="InterPro" id="IPR050833">
    <property type="entry name" value="Poly_Biosynth_Transport"/>
</dbReference>
<gene>
    <name evidence="7" type="ORF">NCTC12722_00006</name>
</gene>
<dbReference type="PANTHER" id="PTHR30250">
    <property type="entry name" value="PST FAMILY PREDICTED COLANIC ACID TRANSPORTER"/>
    <property type="match status" value="1"/>
</dbReference>
<feature type="transmembrane region" description="Helical" evidence="6">
    <location>
        <begin position="396"/>
        <end position="413"/>
    </location>
</feature>
<feature type="transmembrane region" description="Helical" evidence="6">
    <location>
        <begin position="338"/>
        <end position="360"/>
    </location>
</feature>